<keyword evidence="2" id="KW-0678">Repressor</keyword>
<sequence>MAEGSQGPTHALYIAEDKAGLDFTTRSEAGESGGGATATPDQSIFTTRVHPPPTATGLQSTDAQRSPKPLLSYVALIAKVILSSPSQKLNLGSIYKVMVERFPHLKSRGPGWRNSVRHNLSVNDCFVKVGRCEDGRGHYWGVHPAHLKDFQHGNFKRHRNTRGRRRREQSATWMDTDCQLLGRLSGNRWESGLWVEDQRPLEDPKRQQGSLDWIRPCQEPWSVSVGLLKLPGSMRTRQSPARSLLSHSDNGMEKTANGGSCGGPSCENWQSLLHKQVFLAMMSPHQMQQLLSPGQLQAVIQQKQHALLLQQQHLKEFYKKQQQQIQLLQQQPGKKAKGPVQQLVLQQLLHQQQQHHHQQQQLLLLLPQKPAPSAPAPPPVHLSLAEMQQIWKELTFGASEDGGKWKSTPAPSAQKVVLGGVTGDRSGDQRPLSPLGLECSAAHALFGHGVCNWPGCDSACENLTQFIRHISREHSLDDRSTAQCRVQMQVVQQLELQLCKERERLRAMMAHLQMASPDSPPTQSDPATDPPGPRGDGRISPDPAGLPPQSLDSVSPGSEGCAEEPETRELCSGPMRHHHHHHHHHHHPPPLAFPLSSENEYELYKNTDIRPPFTYATLIRQAIMEASDMQLTLNEIYNWFTRTFAYFRRNAATWKNAVRHNLSLHKCFVRVENVKGAVWTVDEDEYQRRRSQKMAGNPSLMKTVSSKHSFGPSLRATLQVALAEASPPGGQKQSVSRNLRSHFQQSQAADRKSPREQDFPPQMQQQLLLKDEELGGDDQDCLLQRMEPLSLQRDGTGRAAFDSPSASGMTSPSACRLGFGVEAPRLHQPGWCLALMCRRRVFVSGTLLTGLSLNGLV</sequence>
<keyword evidence="4" id="KW-0863">Zinc-finger</keyword>
<keyword evidence="3" id="KW-0479">Metal-binding</keyword>
<reference evidence="13" key="1">
    <citation type="submission" date="2021-05" db="EMBL/GenBank/DDBJ databases">
        <authorList>
            <person name="Tigano A."/>
        </authorList>
    </citation>
    <scope>NUCLEOTIDE SEQUENCE</scope>
</reference>
<dbReference type="CDD" id="cd20065">
    <property type="entry name" value="FH_FOXP2"/>
    <property type="match status" value="1"/>
</dbReference>
<dbReference type="GO" id="GO:0001227">
    <property type="term" value="F:DNA-binding transcription repressor activity, RNA polymerase II-specific"/>
    <property type="evidence" value="ECO:0007669"/>
    <property type="project" value="TreeGrafter"/>
</dbReference>
<dbReference type="AlphaFoldDB" id="A0A8S4BFC0"/>
<dbReference type="FunFam" id="1.20.5.340:FF:000005">
    <property type="entry name" value="Forkhead box P1, isoform CRA_f"/>
    <property type="match status" value="1"/>
</dbReference>
<dbReference type="Pfam" id="PF16159">
    <property type="entry name" value="FOXP-CC"/>
    <property type="match status" value="1"/>
</dbReference>
<feature type="DNA-binding region" description="Fork-head" evidence="10">
    <location>
        <begin position="610"/>
        <end position="705"/>
    </location>
</feature>
<dbReference type="Pfam" id="PF00250">
    <property type="entry name" value="Forkhead"/>
    <property type="match status" value="2"/>
</dbReference>
<dbReference type="CDD" id="cd20035">
    <property type="entry name" value="FH_FOXQ2-like"/>
    <property type="match status" value="1"/>
</dbReference>
<dbReference type="PROSITE" id="PS50039">
    <property type="entry name" value="FORK_HEAD_3"/>
    <property type="match status" value="2"/>
</dbReference>
<evidence type="ECO:0000256" key="6">
    <source>
        <dbReference type="ARBA" id="ARBA00023015"/>
    </source>
</evidence>
<dbReference type="Proteomes" id="UP000677803">
    <property type="component" value="Unassembled WGS sequence"/>
</dbReference>
<feature type="region of interest" description="Disordered" evidence="11">
    <location>
        <begin position="236"/>
        <end position="259"/>
    </location>
</feature>
<evidence type="ECO:0000256" key="1">
    <source>
        <dbReference type="ARBA" id="ARBA00004123"/>
    </source>
</evidence>
<feature type="region of interest" description="Disordered" evidence="11">
    <location>
        <begin position="23"/>
        <end position="64"/>
    </location>
</feature>
<evidence type="ECO:0000256" key="4">
    <source>
        <dbReference type="ARBA" id="ARBA00022771"/>
    </source>
</evidence>
<feature type="compositionally biased region" description="Basic and acidic residues" evidence="11">
    <location>
        <begin position="749"/>
        <end position="758"/>
    </location>
</feature>
<dbReference type="PROSITE" id="PS00658">
    <property type="entry name" value="FORK_HEAD_2"/>
    <property type="match status" value="2"/>
</dbReference>
<evidence type="ECO:0000256" key="11">
    <source>
        <dbReference type="SAM" id="MobiDB-lite"/>
    </source>
</evidence>
<organism evidence="13 14">
    <name type="scientific">Menidia menidia</name>
    <name type="common">Atlantic silverside</name>
    <dbReference type="NCBI Taxonomy" id="238744"/>
    <lineage>
        <taxon>Eukaryota</taxon>
        <taxon>Metazoa</taxon>
        <taxon>Chordata</taxon>
        <taxon>Craniata</taxon>
        <taxon>Vertebrata</taxon>
        <taxon>Euteleostomi</taxon>
        <taxon>Actinopterygii</taxon>
        <taxon>Neopterygii</taxon>
        <taxon>Teleostei</taxon>
        <taxon>Neoteleostei</taxon>
        <taxon>Acanthomorphata</taxon>
        <taxon>Ovalentaria</taxon>
        <taxon>Atherinomorphae</taxon>
        <taxon>Atheriniformes</taxon>
        <taxon>Atherinopsidae</taxon>
        <taxon>Menidiinae</taxon>
        <taxon>Menidia</taxon>
    </lineage>
</organism>
<comment type="caution">
    <text evidence="13">The sequence shown here is derived from an EMBL/GenBank/DDBJ whole genome shotgun (WGS) entry which is preliminary data.</text>
</comment>
<comment type="subcellular location">
    <subcellularLocation>
        <location evidence="1 10">Nucleus</location>
    </subcellularLocation>
</comment>
<feature type="compositionally biased region" description="Basic residues" evidence="11">
    <location>
        <begin position="575"/>
        <end position="588"/>
    </location>
</feature>
<evidence type="ECO:0000256" key="10">
    <source>
        <dbReference type="PROSITE-ProRule" id="PRU00089"/>
    </source>
</evidence>
<dbReference type="GO" id="GO:0008270">
    <property type="term" value="F:zinc ion binding"/>
    <property type="evidence" value="ECO:0007669"/>
    <property type="project" value="UniProtKB-KW"/>
</dbReference>
<name>A0A8S4BFC0_9TELE</name>
<evidence type="ECO:0000313" key="13">
    <source>
        <dbReference type="EMBL" id="CAG5957706.1"/>
    </source>
</evidence>
<evidence type="ECO:0000256" key="9">
    <source>
        <dbReference type="ARBA" id="ARBA00023242"/>
    </source>
</evidence>
<feature type="region of interest" description="Disordered" evidence="11">
    <location>
        <begin position="514"/>
        <end position="593"/>
    </location>
</feature>
<gene>
    <name evidence="13" type="ORF">MMEN_LOCUS14623</name>
</gene>
<evidence type="ECO:0000256" key="5">
    <source>
        <dbReference type="ARBA" id="ARBA00022833"/>
    </source>
</evidence>
<dbReference type="InterPro" id="IPR036388">
    <property type="entry name" value="WH-like_DNA-bd_sf"/>
</dbReference>
<feature type="DNA-binding region" description="Fork-head" evidence="10">
    <location>
        <begin position="68"/>
        <end position="160"/>
    </location>
</feature>
<evidence type="ECO:0000256" key="2">
    <source>
        <dbReference type="ARBA" id="ARBA00022491"/>
    </source>
</evidence>
<keyword evidence="14" id="KW-1185">Reference proteome</keyword>
<dbReference type="SUPFAM" id="SSF46785">
    <property type="entry name" value="Winged helix' DNA-binding domain"/>
    <property type="match status" value="2"/>
</dbReference>
<accession>A0A8S4BFC0</accession>
<dbReference type="InterPro" id="IPR050998">
    <property type="entry name" value="FOXP"/>
</dbReference>
<dbReference type="PANTHER" id="PTHR45796">
    <property type="entry name" value="FORKHEAD BOX P, ISOFORM C"/>
    <property type="match status" value="1"/>
</dbReference>
<dbReference type="InterPro" id="IPR001766">
    <property type="entry name" value="Fork_head_dom"/>
</dbReference>
<dbReference type="InterPro" id="IPR030456">
    <property type="entry name" value="TF_fork_head_CS_2"/>
</dbReference>
<protein>
    <submittedName>
        <fullName evidence="13">(Atlantic silverside) hypothetical protein</fullName>
    </submittedName>
</protein>
<dbReference type="InterPro" id="IPR047519">
    <property type="entry name" value="FH_FOXQ2-like"/>
</dbReference>
<dbReference type="PANTHER" id="PTHR45796:SF4">
    <property type="entry name" value="FORKHEAD BOX P, ISOFORM C"/>
    <property type="match status" value="1"/>
</dbReference>
<evidence type="ECO:0000256" key="7">
    <source>
        <dbReference type="ARBA" id="ARBA00023125"/>
    </source>
</evidence>
<feature type="region of interest" description="Disordered" evidence="11">
    <location>
        <begin position="724"/>
        <end position="760"/>
    </location>
</feature>
<keyword evidence="5" id="KW-0862">Zinc</keyword>
<dbReference type="PRINTS" id="PR00053">
    <property type="entry name" value="FORKHEAD"/>
</dbReference>
<dbReference type="SMART" id="SM00339">
    <property type="entry name" value="FH"/>
    <property type="match status" value="2"/>
</dbReference>
<feature type="compositionally biased region" description="Polar residues" evidence="11">
    <location>
        <begin position="731"/>
        <end position="748"/>
    </location>
</feature>
<dbReference type="InterPro" id="IPR047412">
    <property type="entry name" value="FH_FOXP1_P2"/>
</dbReference>
<dbReference type="InterPro" id="IPR032354">
    <property type="entry name" value="FOXP-CC"/>
</dbReference>
<feature type="domain" description="Fork-head" evidence="12">
    <location>
        <begin position="68"/>
        <end position="160"/>
    </location>
</feature>
<dbReference type="OrthoDB" id="5830876at2759"/>
<keyword evidence="9 10" id="KW-0539">Nucleus</keyword>
<dbReference type="GO" id="GO:0005634">
    <property type="term" value="C:nucleus"/>
    <property type="evidence" value="ECO:0007669"/>
    <property type="project" value="UniProtKB-SubCell"/>
</dbReference>
<evidence type="ECO:0000313" key="14">
    <source>
        <dbReference type="Proteomes" id="UP000677803"/>
    </source>
</evidence>
<dbReference type="EMBL" id="CAJRST010022223">
    <property type="protein sequence ID" value="CAG5957706.1"/>
    <property type="molecule type" value="Genomic_DNA"/>
</dbReference>
<dbReference type="GO" id="GO:0000978">
    <property type="term" value="F:RNA polymerase II cis-regulatory region sequence-specific DNA binding"/>
    <property type="evidence" value="ECO:0007669"/>
    <property type="project" value="TreeGrafter"/>
</dbReference>
<dbReference type="Gene3D" id="1.20.5.340">
    <property type="match status" value="1"/>
</dbReference>
<proteinExistence type="predicted"/>
<evidence type="ECO:0000256" key="8">
    <source>
        <dbReference type="ARBA" id="ARBA00023163"/>
    </source>
</evidence>
<keyword evidence="6" id="KW-0805">Transcription regulation</keyword>
<dbReference type="InterPro" id="IPR036390">
    <property type="entry name" value="WH_DNA-bd_sf"/>
</dbReference>
<evidence type="ECO:0000259" key="12">
    <source>
        <dbReference type="PROSITE" id="PS50039"/>
    </source>
</evidence>
<feature type="domain" description="Fork-head" evidence="12">
    <location>
        <begin position="610"/>
        <end position="705"/>
    </location>
</feature>
<dbReference type="Gene3D" id="1.10.10.10">
    <property type="entry name" value="Winged helix-like DNA-binding domain superfamily/Winged helix DNA-binding domain"/>
    <property type="match status" value="2"/>
</dbReference>
<keyword evidence="8" id="KW-0804">Transcription</keyword>
<keyword evidence="7 10" id="KW-0238">DNA-binding</keyword>
<evidence type="ECO:0000256" key="3">
    <source>
        <dbReference type="ARBA" id="ARBA00022723"/>
    </source>
</evidence>
<feature type="compositionally biased region" description="Polar residues" evidence="11">
    <location>
        <begin position="236"/>
        <end position="249"/>
    </location>
</feature>
<dbReference type="FunFam" id="1.10.10.10:FF:000010">
    <property type="entry name" value="Forkhead box P2 isoform B"/>
    <property type="match status" value="1"/>
</dbReference>